<keyword evidence="1" id="KW-0229">DNA integration</keyword>
<name>A0A376BU72_9NEIS</name>
<dbReference type="Pfam" id="PF00589">
    <property type="entry name" value="Phage_integrase"/>
    <property type="match status" value="1"/>
</dbReference>
<dbReference type="InterPro" id="IPR011010">
    <property type="entry name" value="DNA_brk_join_enz"/>
</dbReference>
<dbReference type="AlphaFoldDB" id="A0A376BU72"/>
<evidence type="ECO:0000313" key="5">
    <source>
        <dbReference type="Proteomes" id="UP000254209"/>
    </source>
</evidence>
<dbReference type="PANTHER" id="PTHR30349:SF64">
    <property type="entry name" value="PROPHAGE INTEGRASE INTD-RELATED"/>
    <property type="match status" value="1"/>
</dbReference>
<keyword evidence="2" id="KW-0233">DNA recombination</keyword>
<dbReference type="InterPro" id="IPR002104">
    <property type="entry name" value="Integrase_catalytic"/>
</dbReference>
<evidence type="ECO:0000313" key="4">
    <source>
        <dbReference type="EMBL" id="SSY80325.1"/>
    </source>
</evidence>
<dbReference type="EMBL" id="UFSO01000003">
    <property type="protein sequence ID" value="SSY80325.1"/>
    <property type="molecule type" value="Genomic_DNA"/>
</dbReference>
<dbReference type="InterPro" id="IPR013762">
    <property type="entry name" value="Integrase-like_cat_sf"/>
</dbReference>
<reference evidence="4 5" key="1">
    <citation type="submission" date="2018-06" db="EMBL/GenBank/DDBJ databases">
        <authorList>
            <consortium name="Pathogen Informatics"/>
            <person name="Doyle S."/>
        </authorList>
    </citation>
    <scope>NUCLEOTIDE SEQUENCE [LARGE SCALE GENOMIC DNA]</scope>
    <source>
        <strain evidence="4 5">NCTC10283</strain>
    </source>
</reference>
<sequence length="402" mass="47123">MYHIYTIFEQENRCKMGSIIKRKNPSGEIVYRAQIRIQKIGYPNFSESRTFSKRILAVAWLKRREAEIEANPDILLDGKRKSEVFPTLREAIQRYNQEHEGQFGRTKSSTLEFMANFPIGDIRLNRLRRSDIAEFAILRRNGQPEKGILAVKGATVEHDLHHLRALIKHAYFVWGLAVDWQNLDMAIEGLRRSRLISRADERTRLPTRDELLQLTAYFYQSWQKHWGRCKYPMHLIIWFAIYSCRREGEICRLEWADFDREHQEWLVRDMKHPRGSKGNHHTFLVRDDTLTVIDTLASSEIRGRMAKLGLSPDYLIGGDPRAISKAFTTACKTLNIQDLCFHDLRHEGATRLAENGLTVPQMQQITLHQNWKTLQRYVNMATRPRPNRLDFDEAMAFAMAQK</sequence>
<feature type="domain" description="Tyr recombinase" evidence="3">
    <location>
        <begin position="201"/>
        <end position="390"/>
    </location>
</feature>
<dbReference type="Proteomes" id="UP000254209">
    <property type="component" value="Unassembled WGS sequence"/>
</dbReference>
<dbReference type="Gene3D" id="1.10.443.10">
    <property type="entry name" value="Intergrase catalytic core"/>
    <property type="match status" value="1"/>
</dbReference>
<accession>A0A376BU72</accession>
<evidence type="ECO:0000259" key="3">
    <source>
        <dbReference type="PROSITE" id="PS51898"/>
    </source>
</evidence>
<dbReference type="GO" id="GO:0015074">
    <property type="term" value="P:DNA integration"/>
    <property type="evidence" value="ECO:0007669"/>
    <property type="project" value="UniProtKB-KW"/>
</dbReference>
<dbReference type="GO" id="GO:0003677">
    <property type="term" value="F:DNA binding"/>
    <property type="evidence" value="ECO:0007669"/>
    <property type="project" value="InterPro"/>
</dbReference>
<dbReference type="PROSITE" id="PS51898">
    <property type="entry name" value="TYR_RECOMBINASE"/>
    <property type="match status" value="1"/>
</dbReference>
<dbReference type="GO" id="GO:0006310">
    <property type="term" value="P:DNA recombination"/>
    <property type="evidence" value="ECO:0007669"/>
    <property type="project" value="UniProtKB-KW"/>
</dbReference>
<dbReference type="InterPro" id="IPR050090">
    <property type="entry name" value="Tyrosine_recombinase_XerCD"/>
</dbReference>
<keyword evidence="5" id="KW-1185">Reference proteome</keyword>
<organism evidence="4 5">
    <name type="scientific">Alysiella crassa</name>
    <dbReference type="NCBI Taxonomy" id="153491"/>
    <lineage>
        <taxon>Bacteria</taxon>
        <taxon>Pseudomonadati</taxon>
        <taxon>Pseudomonadota</taxon>
        <taxon>Betaproteobacteria</taxon>
        <taxon>Neisseriales</taxon>
        <taxon>Neisseriaceae</taxon>
        <taxon>Alysiella</taxon>
    </lineage>
</organism>
<proteinExistence type="predicted"/>
<evidence type="ECO:0000256" key="1">
    <source>
        <dbReference type="ARBA" id="ARBA00022908"/>
    </source>
</evidence>
<dbReference type="SUPFAM" id="SSF56349">
    <property type="entry name" value="DNA breaking-rejoining enzymes"/>
    <property type="match status" value="1"/>
</dbReference>
<dbReference type="PANTHER" id="PTHR30349">
    <property type="entry name" value="PHAGE INTEGRASE-RELATED"/>
    <property type="match status" value="1"/>
</dbReference>
<gene>
    <name evidence="4" type="ORF">NCTC10283_01880</name>
</gene>
<evidence type="ECO:0000256" key="2">
    <source>
        <dbReference type="ARBA" id="ARBA00023172"/>
    </source>
</evidence>
<protein>
    <submittedName>
        <fullName evidence="4">Site-specific recombinase XerC</fullName>
    </submittedName>
</protein>